<feature type="domain" description="HTH LytTR-type" evidence="2">
    <location>
        <begin position="204"/>
        <end position="247"/>
    </location>
</feature>
<reference evidence="3 4" key="1">
    <citation type="submission" date="2020-01" db="EMBL/GenBank/DDBJ databases">
        <title>Bacteria diversity of Porities sp.</title>
        <authorList>
            <person name="Wang G."/>
        </authorList>
    </citation>
    <scope>NUCLEOTIDE SEQUENCE [LARGE SCALE GENOMIC DNA]</scope>
    <source>
        <strain evidence="3 4">R33</strain>
    </source>
</reference>
<protein>
    <recommendedName>
        <fullName evidence="2">HTH LytTR-type domain-containing protein</fullName>
    </recommendedName>
</protein>
<gene>
    <name evidence="3" type="ORF">GTQ38_08070</name>
</gene>
<dbReference type="Pfam" id="PF04397">
    <property type="entry name" value="LytTR"/>
    <property type="match status" value="1"/>
</dbReference>
<dbReference type="PROSITE" id="PS50930">
    <property type="entry name" value="HTH_LYTTR"/>
    <property type="match status" value="1"/>
</dbReference>
<dbReference type="Gene3D" id="2.40.50.1020">
    <property type="entry name" value="LytTr DNA-binding domain"/>
    <property type="match status" value="1"/>
</dbReference>
<keyword evidence="4" id="KW-1185">Reference proteome</keyword>
<dbReference type="EMBL" id="WXYO01000003">
    <property type="protein sequence ID" value="NAS11952.1"/>
    <property type="molecule type" value="Genomic_DNA"/>
</dbReference>
<organism evidence="3 4">
    <name type="scientific">Poritiphilus flavus</name>
    <dbReference type="NCBI Taxonomy" id="2697053"/>
    <lineage>
        <taxon>Bacteria</taxon>
        <taxon>Pseudomonadati</taxon>
        <taxon>Bacteroidota</taxon>
        <taxon>Flavobacteriia</taxon>
        <taxon>Flavobacteriales</taxon>
        <taxon>Flavobacteriaceae</taxon>
        <taxon>Poritiphilus</taxon>
    </lineage>
</organism>
<dbReference type="Proteomes" id="UP000475249">
    <property type="component" value="Unassembled WGS sequence"/>
</dbReference>
<accession>A0A6L9EBH0</accession>
<keyword evidence="1" id="KW-0812">Transmembrane</keyword>
<dbReference type="GO" id="GO:0003677">
    <property type="term" value="F:DNA binding"/>
    <property type="evidence" value="ECO:0007669"/>
    <property type="project" value="InterPro"/>
</dbReference>
<evidence type="ECO:0000313" key="3">
    <source>
        <dbReference type="EMBL" id="NAS11952.1"/>
    </source>
</evidence>
<proteinExistence type="predicted"/>
<sequence>MRTLGSKMKSIVFIRYFSMISLAFFITHYLSYRKLPFSDGYEFPLQSFAIVLIFGLFICELNAFIYRRLKDSYLGSMSLRQIILRQFALSAAGTAIMFSVLFIGINVLLIGRTFHPPSFFLYILMCIGIALFEDVLITAKDFYSMYQKSREKNFKHKGEVNKILVEHGEKTLEFEAGELAYLRSKNGVVTILDQNLKEYTTNFGSLSEIEEQLPSTEFFKINRQYYINRKVIKSIKKDNNRKLKVLLEKPYQGNESSEGLNVSRYKSVLFKRWYLSPELPPKAHK</sequence>
<dbReference type="RefSeq" id="WP_161434986.1">
    <property type="nucleotide sequence ID" value="NZ_WXYO01000003.1"/>
</dbReference>
<dbReference type="InterPro" id="IPR007492">
    <property type="entry name" value="LytTR_DNA-bd_dom"/>
</dbReference>
<dbReference type="AlphaFoldDB" id="A0A6L9EBH0"/>
<feature type="transmembrane region" description="Helical" evidence="1">
    <location>
        <begin position="12"/>
        <end position="31"/>
    </location>
</feature>
<feature type="transmembrane region" description="Helical" evidence="1">
    <location>
        <begin position="43"/>
        <end position="66"/>
    </location>
</feature>
<evidence type="ECO:0000259" key="2">
    <source>
        <dbReference type="PROSITE" id="PS50930"/>
    </source>
</evidence>
<feature type="transmembrane region" description="Helical" evidence="1">
    <location>
        <begin position="119"/>
        <end position="139"/>
    </location>
</feature>
<evidence type="ECO:0000313" key="4">
    <source>
        <dbReference type="Proteomes" id="UP000475249"/>
    </source>
</evidence>
<feature type="transmembrane region" description="Helical" evidence="1">
    <location>
        <begin position="87"/>
        <end position="107"/>
    </location>
</feature>
<comment type="caution">
    <text evidence="3">The sequence shown here is derived from an EMBL/GenBank/DDBJ whole genome shotgun (WGS) entry which is preliminary data.</text>
</comment>
<name>A0A6L9EBH0_9FLAO</name>
<dbReference type="SMART" id="SM00850">
    <property type="entry name" value="LytTR"/>
    <property type="match status" value="1"/>
</dbReference>
<evidence type="ECO:0000256" key="1">
    <source>
        <dbReference type="SAM" id="Phobius"/>
    </source>
</evidence>
<keyword evidence="1" id="KW-1133">Transmembrane helix</keyword>
<keyword evidence="1" id="KW-0472">Membrane</keyword>